<keyword evidence="18" id="KW-1185">Reference proteome</keyword>
<dbReference type="Gene3D" id="3.90.740.10">
    <property type="entry name" value="Valyl/Leucyl/Isoleucyl-tRNA synthetase, editing domain"/>
    <property type="match status" value="1"/>
</dbReference>
<dbReference type="SUPFAM" id="SSF46589">
    <property type="entry name" value="tRNA-binding arm"/>
    <property type="match status" value="1"/>
</dbReference>
<organism evidence="17 18">
    <name type="scientific">Amphibalanus amphitrite</name>
    <name type="common">Striped barnacle</name>
    <name type="synonym">Balanus amphitrite</name>
    <dbReference type="NCBI Taxonomy" id="1232801"/>
    <lineage>
        <taxon>Eukaryota</taxon>
        <taxon>Metazoa</taxon>
        <taxon>Ecdysozoa</taxon>
        <taxon>Arthropoda</taxon>
        <taxon>Crustacea</taxon>
        <taxon>Multicrustacea</taxon>
        <taxon>Cirripedia</taxon>
        <taxon>Thoracica</taxon>
        <taxon>Thoracicalcarea</taxon>
        <taxon>Balanomorpha</taxon>
        <taxon>Balanoidea</taxon>
        <taxon>Balanidae</taxon>
        <taxon>Amphibalaninae</taxon>
        <taxon>Amphibalanus</taxon>
    </lineage>
</organism>
<dbReference type="CDD" id="cd00817">
    <property type="entry name" value="ValRS_core"/>
    <property type="match status" value="1"/>
</dbReference>
<evidence type="ECO:0000256" key="11">
    <source>
        <dbReference type="RuleBase" id="RU363035"/>
    </source>
</evidence>
<keyword evidence="6 11" id="KW-0648">Protein biosynthesis</keyword>
<evidence type="ECO:0000313" key="18">
    <source>
        <dbReference type="Proteomes" id="UP000440578"/>
    </source>
</evidence>
<comment type="catalytic activity">
    <reaction evidence="10">
        <text>tRNA(Val) + L-valine + ATP = L-valyl-tRNA(Val) + AMP + diphosphate</text>
        <dbReference type="Rhea" id="RHEA:10704"/>
        <dbReference type="Rhea" id="RHEA-COMP:9672"/>
        <dbReference type="Rhea" id="RHEA-COMP:9708"/>
        <dbReference type="ChEBI" id="CHEBI:30616"/>
        <dbReference type="ChEBI" id="CHEBI:33019"/>
        <dbReference type="ChEBI" id="CHEBI:57762"/>
        <dbReference type="ChEBI" id="CHEBI:78442"/>
        <dbReference type="ChEBI" id="CHEBI:78537"/>
        <dbReference type="ChEBI" id="CHEBI:456215"/>
        <dbReference type="EC" id="6.1.1.9"/>
    </reaction>
</comment>
<comment type="similarity">
    <text evidence="1 11">Belongs to the class-I aminoacyl-tRNA synthetase family.</text>
</comment>
<gene>
    <name evidence="17" type="primary">vars</name>
    <name evidence="17" type="ORF">FJT64_003492</name>
</gene>
<dbReference type="InterPro" id="IPR002303">
    <property type="entry name" value="Valyl-tRNA_ligase"/>
</dbReference>
<dbReference type="EC" id="6.1.1.9" evidence="2"/>
<evidence type="ECO:0000256" key="5">
    <source>
        <dbReference type="ARBA" id="ARBA00022840"/>
    </source>
</evidence>
<evidence type="ECO:0000256" key="9">
    <source>
        <dbReference type="ARBA" id="ARBA00029936"/>
    </source>
</evidence>
<evidence type="ECO:0000256" key="1">
    <source>
        <dbReference type="ARBA" id="ARBA00005594"/>
    </source>
</evidence>
<feature type="domain" description="Valyl-tRNA synthetase tRNA-binding arm" evidence="15">
    <location>
        <begin position="1114"/>
        <end position="1176"/>
    </location>
</feature>
<keyword evidence="4 11" id="KW-0547">Nucleotide-binding</keyword>
<feature type="compositionally biased region" description="Basic and acidic residues" evidence="12">
    <location>
        <begin position="25"/>
        <end position="68"/>
    </location>
</feature>
<keyword evidence="7 11" id="KW-0030">Aminoacyl-tRNA synthetase</keyword>
<dbReference type="Gene3D" id="1.10.730.10">
    <property type="entry name" value="Isoleucyl-tRNA Synthetase, Domain 1"/>
    <property type="match status" value="1"/>
</dbReference>
<comment type="caution">
    <text evidence="17">The sequence shown here is derived from an EMBL/GenBank/DDBJ whole genome shotgun (WGS) entry which is preliminary data.</text>
</comment>
<dbReference type="InterPro" id="IPR009008">
    <property type="entry name" value="Val/Leu/Ile-tRNA-synth_edit"/>
</dbReference>
<dbReference type="InterPro" id="IPR019499">
    <property type="entry name" value="Val-tRNA_synth_tRNA-bd"/>
</dbReference>
<dbReference type="InterPro" id="IPR033705">
    <property type="entry name" value="Anticodon_Ia_Val"/>
</dbReference>
<dbReference type="Pfam" id="PF13603">
    <property type="entry name" value="tRNA-synt_1_2"/>
    <property type="match status" value="1"/>
</dbReference>
<dbReference type="InterPro" id="IPR001412">
    <property type="entry name" value="aa-tRNA-synth_I_CS"/>
</dbReference>
<name>A0A6A4W0S7_AMPAM</name>
<dbReference type="InterPro" id="IPR013155">
    <property type="entry name" value="M/V/L/I-tRNA-synth_anticd-bd"/>
</dbReference>
<evidence type="ECO:0000256" key="4">
    <source>
        <dbReference type="ARBA" id="ARBA00022741"/>
    </source>
</evidence>
<dbReference type="InterPro" id="IPR025709">
    <property type="entry name" value="Leu_tRNA-synth_edit"/>
</dbReference>
<dbReference type="OrthoDB" id="6364597at2759"/>
<evidence type="ECO:0000256" key="6">
    <source>
        <dbReference type="ARBA" id="ARBA00022917"/>
    </source>
</evidence>
<reference evidence="17 18" key="1">
    <citation type="submission" date="2019-07" db="EMBL/GenBank/DDBJ databases">
        <title>Draft genome assembly of a fouling barnacle, Amphibalanus amphitrite (Darwin, 1854): The first reference genome for Thecostraca.</title>
        <authorList>
            <person name="Kim W."/>
        </authorList>
    </citation>
    <scope>NUCLEOTIDE SEQUENCE [LARGE SCALE GENOMIC DNA]</scope>
    <source>
        <strain evidence="17">SNU_AA5</strain>
        <tissue evidence="17">Soma without cirri and trophi</tissue>
    </source>
</reference>
<dbReference type="InterPro" id="IPR037118">
    <property type="entry name" value="Val-tRNA_synth_C_sf"/>
</dbReference>
<evidence type="ECO:0000313" key="17">
    <source>
        <dbReference type="EMBL" id="KAF0299523.1"/>
    </source>
</evidence>
<dbReference type="Pfam" id="PF08264">
    <property type="entry name" value="Anticodon_1"/>
    <property type="match status" value="1"/>
</dbReference>
<dbReference type="InterPro" id="IPR002300">
    <property type="entry name" value="aa-tRNA-synth_Ia"/>
</dbReference>
<accession>A0A6A4W0S7</accession>
<protein>
    <recommendedName>
        <fullName evidence="8">Valine--tRNA ligase</fullName>
        <ecNumber evidence="2">6.1.1.9</ecNumber>
    </recommendedName>
    <alternativeName>
        <fullName evidence="9">Valyl-tRNA synthetase</fullName>
    </alternativeName>
</protein>
<dbReference type="PANTHER" id="PTHR11946:SF109">
    <property type="entry name" value="VALINE--TRNA LIGASE"/>
    <property type="match status" value="1"/>
</dbReference>
<evidence type="ECO:0000256" key="10">
    <source>
        <dbReference type="ARBA" id="ARBA00047552"/>
    </source>
</evidence>
<dbReference type="EMBL" id="VIIS01001359">
    <property type="protein sequence ID" value="KAF0299523.1"/>
    <property type="molecule type" value="Genomic_DNA"/>
</dbReference>
<evidence type="ECO:0000256" key="12">
    <source>
        <dbReference type="SAM" id="MobiDB-lite"/>
    </source>
</evidence>
<sequence>MSDTKDSAAAGPAGPEGDAPPKTAKQLEKEAKKQAKLDKLKQKQDKLAEKASKPKDKKDKPESKRPERPAGVTTYDVETPAGERKDTTCALPDAYSPQYVEAAWYDWWEKQGFFSPDYGRKPGEVNPKGQFVMVIPPPNVTANLHLGHALTNSVEDAITRWHRMKGRSALWVPGCDHAGIATQVVVEKRLMREQKLTRHDLGRDKFVEKVWEWKNEKGHLIYEQLRRLGSSLDWSRVSFTMDPMLARAVTESFVLLHDEGRHLPQSAARQLELLAEIGHLRHRVLTHCPATPSLGSCRPLTAPPPPQVEKRELPGRTLLSVPGYKEKVEFGVLVSFAYRVEGTDEELVVATTRVETMLGDTAVAVHPDDKRYAHLHGKFVTHPFVERRLPIVCDSFVEMEFGTGAVKITPAHDPNDYEVGKRHNLPFLTMMTDEGRITDDCGQFSGMPRFEARRAVLAALKEKGLYKETKDNPMVVPICTRSKDIIEPLIKPQWYVRCDEMAADAMAVVKSGELRIIPEAHEKTWFRWMTDIRDWCISRQLWWGHRIPAYYVTVSDDSVPRGEETDGNYWETDGHYWVSGRTEEEARQKAAARFNVPAEKVALRQDPDVLDTWYSSALFPFSVFGWPDQTEDLKRFYPTSLLETGHDIIFFWVARMVFFGRKLLGKLPFKEVYFHAMVCDAHGRKMSKSLGNVIDPLDVIRGISLEGLHKLLQENTNLDPAEVKRAMQGQKEDYPKGIPECGTDALRFALCAYTGAIYRQVGTSTWTCCVSRATASSATSSGTPPKFAMLYLGDDFRPSEQLPAAGGGEWSEAALDAHLTEHSYVGGWRPTAADARLCRRLRDAPRPPAAVRRWRNHVAALADEWHTWPAESGGSEADPMDRWILSRLSAATEACDAGFVNYDFPSATTACYNFWLYDLCDVYLEAIKPVFAGDDAARKESARQVLYTCLETGLRLISPFMPFISEELFQRLPRRTAACPPSICVTAYPEPAEVGYGRDSMGQVWGIAGQGTKMAAYRDAGLESDVEFAQKVVHAVRSMRAQYNLPNKTRAQLVLRCADTETAERLRRLEAAVTTLSYSASVQVDGEPPAGCAIATVSDKCEAHLLLKGLVDPEKERLRLEKRRAQLDATLEKLSAQMAMSDYESKVPQDVRAANTEKHGQLATEIESLVRGLQHLLAL</sequence>
<dbReference type="GO" id="GO:0002161">
    <property type="term" value="F:aminoacyl-tRNA deacylase activity"/>
    <property type="evidence" value="ECO:0007669"/>
    <property type="project" value="InterPro"/>
</dbReference>
<evidence type="ECO:0000256" key="8">
    <source>
        <dbReference type="ARBA" id="ARBA00024407"/>
    </source>
</evidence>
<dbReference type="PRINTS" id="PR00986">
    <property type="entry name" value="TRNASYNTHVAL"/>
</dbReference>
<dbReference type="CDD" id="cd07962">
    <property type="entry name" value="Anticodon_Ia_Val"/>
    <property type="match status" value="1"/>
</dbReference>
<dbReference type="Gene3D" id="1.10.287.380">
    <property type="entry name" value="Valyl-tRNA synthetase, C-terminal domain"/>
    <property type="match status" value="1"/>
</dbReference>
<dbReference type="GO" id="GO:0006438">
    <property type="term" value="P:valyl-tRNA aminoacylation"/>
    <property type="evidence" value="ECO:0007669"/>
    <property type="project" value="InterPro"/>
</dbReference>
<keyword evidence="5 11" id="KW-0067">ATP-binding</keyword>
<evidence type="ECO:0000259" key="14">
    <source>
        <dbReference type="Pfam" id="PF08264"/>
    </source>
</evidence>
<dbReference type="InterPro" id="IPR010978">
    <property type="entry name" value="tRNA-bd_arm"/>
</dbReference>
<feature type="domain" description="Methionyl/Valyl/Leucyl/Isoleucyl-tRNA synthetase anticodon-binding" evidence="14">
    <location>
        <begin position="881"/>
        <end position="1054"/>
    </location>
</feature>
<dbReference type="SUPFAM" id="SSF50677">
    <property type="entry name" value="ValRS/IleRS/LeuRS editing domain"/>
    <property type="match status" value="1"/>
</dbReference>
<feature type="region of interest" description="Disordered" evidence="12">
    <location>
        <begin position="1"/>
        <end position="89"/>
    </location>
</feature>
<dbReference type="FunFam" id="3.90.740.10:FF:000005">
    <property type="entry name" value="Valine--tRNA ligase, mitochondrial"/>
    <property type="match status" value="1"/>
</dbReference>
<evidence type="ECO:0000256" key="2">
    <source>
        <dbReference type="ARBA" id="ARBA00013169"/>
    </source>
</evidence>
<feature type="compositionally biased region" description="Low complexity" evidence="12">
    <location>
        <begin position="8"/>
        <end position="21"/>
    </location>
</feature>
<dbReference type="SUPFAM" id="SSF52374">
    <property type="entry name" value="Nucleotidylyl transferase"/>
    <property type="match status" value="1"/>
</dbReference>
<feature type="domain" description="Aminoacyl-tRNA synthetase class Ia" evidence="13">
    <location>
        <begin position="481"/>
        <end position="754"/>
    </location>
</feature>
<evidence type="ECO:0000259" key="16">
    <source>
        <dbReference type="Pfam" id="PF13603"/>
    </source>
</evidence>
<dbReference type="FunFam" id="3.40.50.620:FF:000020">
    <property type="entry name" value="Valine--tRNA ligase, mitochondrial"/>
    <property type="match status" value="1"/>
</dbReference>
<dbReference type="Gene3D" id="3.40.50.620">
    <property type="entry name" value="HUPs"/>
    <property type="match status" value="2"/>
</dbReference>
<evidence type="ECO:0000256" key="7">
    <source>
        <dbReference type="ARBA" id="ARBA00023146"/>
    </source>
</evidence>
<proteinExistence type="inferred from homology"/>
<dbReference type="GO" id="GO:0005829">
    <property type="term" value="C:cytosol"/>
    <property type="evidence" value="ECO:0007669"/>
    <property type="project" value="TreeGrafter"/>
</dbReference>
<keyword evidence="3 11" id="KW-0436">Ligase</keyword>
<dbReference type="GO" id="GO:0005524">
    <property type="term" value="F:ATP binding"/>
    <property type="evidence" value="ECO:0007669"/>
    <property type="project" value="UniProtKB-KW"/>
</dbReference>
<dbReference type="Proteomes" id="UP000440578">
    <property type="component" value="Unassembled WGS sequence"/>
</dbReference>
<evidence type="ECO:0000259" key="15">
    <source>
        <dbReference type="Pfam" id="PF10458"/>
    </source>
</evidence>
<dbReference type="FunFam" id="3.40.50.620:FF:000119">
    <property type="entry name" value="Putative valine--tRNA ligase-like"/>
    <property type="match status" value="1"/>
</dbReference>
<dbReference type="AlphaFoldDB" id="A0A6A4W0S7"/>
<feature type="domain" description="Leucyl-tRNA synthetase editing" evidence="16">
    <location>
        <begin position="376"/>
        <end position="434"/>
    </location>
</feature>
<feature type="domain" description="Aminoacyl-tRNA synthetase class Ia" evidence="13">
    <location>
        <begin position="104"/>
        <end position="260"/>
    </location>
</feature>
<dbReference type="Pfam" id="PF00133">
    <property type="entry name" value="tRNA-synt_1"/>
    <property type="match status" value="2"/>
</dbReference>
<dbReference type="Pfam" id="PF10458">
    <property type="entry name" value="Val_tRNA-synt_C"/>
    <property type="match status" value="1"/>
</dbReference>
<dbReference type="InterPro" id="IPR009080">
    <property type="entry name" value="tRNAsynth_Ia_anticodon-bd"/>
</dbReference>
<dbReference type="PANTHER" id="PTHR11946">
    <property type="entry name" value="VALYL-TRNA SYNTHETASES"/>
    <property type="match status" value="1"/>
</dbReference>
<dbReference type="InterPro" id="IPR014729">
    <property type="entry name" value="Rossmann-like_a/b/a_fold"/>
</dbReference>
<dbReference type="GO" id="GO:0004832">
    <property type="term" value="F:valine-tRNA ligase activity"/>
    <property type="evidence" value="ECO:0007669"/>
    <property type="project" value="UniProtKB-EC"/>
</dbReference>
<evidence type="ECO:0000256" key="3">
    <source>
        <dbReference type="ARBA" id="ARBA00022598"/>
    </source>
</evidence>
<evidence type="ECO:0000259" key="13">
    <source>
        <dbReference type="Pfam" id="PF00133"/>
    </source>
</evidence>
<dbReference type="PROSITE" id="PS00178">
    <property type="entry name" value="AA_TRNA_LIGASE_I"/>
    <property type="match status" value="1"/>
</dbReference>
<dbReference type="SUPFAM" id="SSF47323">
    <property type="entry name" value="Anticodon-binding domain of a subclass of class I aminoacyl-tRNA synthetases"/>
    <property type="match status" value="1"/>
</dbReference>